<evidence type="ECO:0000313" key="9">
    <source>
        <dbReference type="EMBL" id="MFD1722459.1"/>
    </source>
</evidence>
<dbReference type="Pfam" id="PF07690">
    <property type="entry name" value="MFS_1"/>
    <property type="match status" value="2"/>
</dbReference>
<dbReference type="SUPFAM" id="SSF103473">
    <property type="entry name" value="MFS general substrate transporter"/>
    <property type="match status" value="1"/>
</dbReference>
<keyword evidence="2" id="KW-0813">Transport</keyword>
<keyword evidence="3" id="KW-1003">Cell membrane</keyword>
<proteinExistence type="predicted"/>
<dbReference type="InterPro" id="IPR020846">
    <property type="entry name" value="MFS_dom"/>
</dbReference>
<feature type="transmembrane region" description="Helical" evidence="7">
    <location>
        <begin position="80"/>
        <end position="103"/>
    </location>
</feature>
<feature type="domain" description="Major facilitator superfamily (MFS) profile" evidence="8">
    <location>
        <begin position="13"/>
        <end position="414"/>
    </location>
</feature>
<dbReference type="InterPro" id="IPR011701">
    <property type="entry name" value="MFS"/>
</dbReference>
<keyword evidence="6 7" id="KW-0472">Membrane</keyword>
<evidence type="ECO:0000256" key="4">
    <source>
        <dbReference type="ARBA" id="ARBA00022692"/>
    </source>
</evidence>
<evidence type="ECO:0000259" key="8">
    <source>
        <dbReference type="PROSITE" id="PS50850"/>
    </source>
</evidence>
<sequence>MLDGPLQDVGERAFRLTLAGTLVAALGQGLTLPFLVLYLHEVLGASLPLAGAVLAVAAVAGLAATTVGGPLGDRIGLGRLAALGLVVQAAGTALLATGAGVGVATLGVLLNNVGNGLVWPALNGLVAVQVPEARRSRAFALRFGLLNGGLGVGGLLSGWVVSLDRPASFHLVYGIDAASTAVFALLIALGLRRTPGFAAPDRPLHRDDVRIGGYGAVLRDRPFAGYLAVAVALGVFGYAQMNGPWAAFAVAEGGTSTRVIGFAFAANTAVIVVLQLAVERRTRAWRRSRLLVAAALLWTLAWLVTGAAALPGLRGIPGDVGFVLALAVFGLGETFYSPVGGALPNALASEHLRGRYNALAGATWPVGGFVGPPLAGLLLGGARPGAWIGVVAVGTAVTAAASAVLGRRLPDHVERPAADR</sequence>
<evidence type="ECO:0000256" key="3">
    <source>
        <dbReference type="ARBA" id="ARBA00022475"/>
    </source>
</evidence>
<feature type="transmembrane region" description="Helical" evidence="7">
    <location>
        <begin position="16"/>
        <end position="39"/>
    </location>
</feature>
<feature type="transmembrane region" description="Helical" evidence="7">
    <location>
        <begin position="259"/>
        <end position="278"/>
    </location>
</feature>
<dbReference type="PROSITE" id="PS50850">
    <property type="entry name" value="MFS"/>
    <property type="match status" value="1"/>
</dbReference>
<dbReference type="PANTHER" id="PTHR23517:SF2">
    <property type="entry name" value="MULTIDRUG RESISTANCE PROTEIN MDTH"/>
    <property type="match status" value="1"/>
</dbReference>
<dbReference type="PANTHER" id="PTHR23517">
    <property type="entry name" value="RESISTANCE PROTEIN MDTM, PUTATIVE-RELATED-RELATED"/>
    <property type="match status" value="1"/>
</dbReference>
<evidence type="ECO:0000256" key="6">
    <source>
        <dbReference type="ARBA" id="ARBA00023136"/>
    </source>
</evidence>
<evidence type="ECO:0000256" key="1">
    <source>
        <dbReference type="ARBA" id="ARBA00004651"/>
    </source>
</evidence>
<dbReference type="Proteomes" id="UP001597347">
    <property type="component" value="Unassembled WGS sequence"/>
</dbReference>
<evidence type="ECO:0000256" key="2">
    <source>
        <dbReference type="ARBA" id="ARBA00022448"/>
    </source>
</evidence>
<feature type="transmembrane region" description="Helical" evidence="7">
    <location>
        <begin position="290"/>
        <end position="310"/>
    </location>
</feature>
<accession>A0ABW4LK62</accession>
<feature type="transmembrane region" description="Helical" evidence="7">
    <location>
        <begin position="322"/>
        <end position="344"/>
    </location>
</feature>
<evidence type="ECO:0000256" key="7">
    <source>
        <dbReference type="SAM" id="Phobius"/>
    </source>
</evidence>
<feature type="transmembrane region" description="Helical" evidence="7">
    <location>
        <begin position="167"/>
        <end position="191"/>
    </location>
</feature>
<keyword evidence="4 7" id="KW-0812">Transmembrane</keyword>
<feature type="transmembrane region" description="Helical" evidence="7">
    <location>
        <begin position="223"/>
        <end position="239"/>
    </location>
</feature>
<evidence type="ECO:0000256" key="5">
    <source>
        <dbReference type="ARBA" id="ARBA00022989"/>
    </source>
</evidence>
<dbReference type="EMBL" id="JBHUEA010000021">
    <property type="protein sequence ID" value="MFD1722459.1"/>
    <property type="molecule type" value="Genomic_DNA"/>
</dbReference>
<feature type="transmembrane region" description="Helical" evidence="7">
    <location>
        <begin position="356"/>
        <end position="379"/>
    </location>
</feature>
<evidence type="ECO:0000313" key="10">
    <source>
        <dbReference type="Proteomes" id="UP001597347"/>
    </source>
</evidence>
<dbReference type="InterPro" id="IPR050171">
    <property type="entry name" value="MFS_Transporters"/>
</dbReference>
<feature type="transmembrane region" description="Helical" evidence="7">
    <location>
        <begin position="109"/>
        <end position="128"/>
    </location>
</feature>
<dbReference type="RefSeq" id="WP_377935578.1">
    <property type="nucleotide sequence ID" value="NZ_JBHUEA010000021.1"/>
</dbReference>
<feature type="transmembrane region" description="Helical" evidence="7">
    <location>
        <begin position="140"/>
        <end position="161"/>
    </location>
</feature>
<dbReference type="InterPro" id="IPR036259">
    <property type="entry name" value="MFS_trans_sf"/>
</dbReference>
<reference evidence="10" key="1">
    <citation type="journal article" date="2019" name="Int. J. Syst. Evol. Microbiol.">
        <title>The Global Catalogue of Microorganisms (GCM) 10K type strain sequencing project: providing services to taxonomists for standard genome sequencing and annotation.</title>
        <authorList>
            <consortium name="The Broad Institute Genomics Platform"/>
            <consortium name="The Broad Institute Genome Sequencing Center for Infectious Disease"/>
            <person name="Wu L."/>
            <person name="Ma J."/>
        </authorList>
    </citation>
    <scope>NUCLEOTIDE SEQUENCE [LARGE SCALE GENOMIC DNA]</scope>
    <source>
        <strain evidence="10">CGMCC 1.12471</strain>
    </source>
</reference>
<comment type="subcellular location">
    <subcellularLocation>
        <location evidence="1">Cell membrane</location>
        <topology evidence="1">Multi-pass membrane protein</topology>
    </subcellularLocation>
</comment>
<keyword evidence="10" id="KW-1185">Reference proteome</keyword>
<name>A0ABW4LK62_9MICO</name>
<comment type="caution">
    <text evidence="9">The sequence shown here is derived from an EMBL/GenBank/DDBJ whole genome shotgun (WGS) entry which is preliminary data.</text>
</comment>
<dbReference type="Gene3D" id="1.20.1250.20">
    <property type="entry name" value="MFS general substrate transporter like domains"/>
    <property type="match status" value="2"/>
</dbReference>
<gene>
    <name evidence="9" type="ORF">ACFSBI_12950</name>
</gene>
<feature type="transmembrane region" description="Helical" evidence="7">
    <location>
        <begin position="385"/>
        <end position="405"/>
    </location>
</feature>
<keyword evidence="5 7" id="KW-1133">Transmembrane helix</keyword>
<feature type="transmembrane region" description="Helical" evidence="7">
    <location>
        <begin position="45"/>
        <end position="68"/>
    </location>
</feature>
<organism evidence="9 10">
    <name type="scientific">Amnibacterium endophyticum</name>
    <dbReference type="NCBI Taxonomy" id="2109337"/>
    <lineage>
        <taxon>Bacteria</taxon>
        <taxon>Bacillati</taxon>
        <taxon>Actinomycetota</taxon>
        <taxon>Actinomycetes</taxon>
        <taxon>Micrococcales</taxon>
        <taxon>Microbacteriaceae</taxon>
        <taxon>Amnibacterium</taxon>
    </lineage>
</organism>
<protein>
    <submittedName>
        <fullName evidence="9">MFS transporter</fullName>
    </submittedName>
</protein>